<accession>A0A382FHC4</accession>
<gene>
    <name evidence="1" type="ORF">METZ01_LOCUS214929</name>
</gene>
<dbReference type="AlphaFoldDB" id="A0A382FHC4"/>
<feature type="non-terminal residue" evidence="1">
    <location>
        <position position="40"/>
    </location>
</feature>
<name>A0A382FHC4_9ZZZZ</name>
<organism evidence="1">
    <name type="scientific">marine metagenome</name>
    <dbReference type="NCBI Taxonomy" id="408172"/>
    <lineage>
        <taxon>unclassified sequences</taxon>
        <taxon>metagenomes</taxon>
        <taxon>ecological metagenomes</taxon>
    </lineage>
</organism>
<dbReference type="PROSITE" id="PS51318">
    <property type="entry name" value="TAT"/>
    <property type="match status" value="1"/>
</dbReference>
<reference evidence="1" key="1">
    <citation type="submission" date="2018-05" db="EMBL/GenBank/DDBJ databases">
        <authorList>
            <person name="Lanie J.A."/>
            <person name="Ng W.-L."/>
            <person name="Kazmierczak K.M."/>
            <person name="Andrzejewski T.M."/>
            <person name="Davidsen T.M."/>
            <person name="Wayne K.J."/>
            <person name="Tettelin H."/>
            <person name="Glass J.I."/>
            <person name="Rusch D."/>
            <person name="Podicherti R."/>
            <person name="Tsui H.-C.T."/>
            <person name="Winkler M.E."/>
        </authorList>
    </citation>
    <scope>NUCLEOTIDE SEQUENCE</scope>
</reference>
<sequence>MRLAFERGKVGAMNRREFIATGAACAALAGAPESALAKPR</sequence>
<proteinExistence type="predicted"/>
<dbReference type="EMBL" id="UINC01049833">
    <property type="protein sequence ID" value="SVB62075.1"/>
    <property type="molecule type" value="Genomic_DNA"/>
</dbReference>
<evidence type="ECO:0000313" key="1">
    <source>
        <dbReference type="EMBL" id="SVB62075.1"/>
    </source>
</evidence>
<dbReference type="InterPro" id="IPR006311">
    <property type="entry name" value="TAT_signal"/>
</dbReference>
<protein>
    <submittedName>
        <fullName evidence="1">Uncharacterized protein</fullName>
    </submittedName>
</protein>